<dbReference type="SUPFAM" id="SSF54060">
    <property type="entry name" value="His-Me finger endonucleases"/>
    <property type="match status" value="1"/>
</dbReference>
<evidence type="ECO:0000256" key="3">
    <source>
        <dbReference type="ARBA" id="ARBA00022729"/>
    </source>
</evidence>
<dbReference type="AlphaFoldDB" id="A0A239B2M6"/>
<dbReference type="InterPro" id="IPR026444">
    <property type="entry name" value="Secre_tail"/>
</dbReference>
<proteinExistence type="inferred from homology"/>
<evidence type="ECO:0000256" key="4">
    <source>
        <dbReference type="ARBA" id="ARBA00022801"/>
    </source>
</evidence>
<dbReference type="PANTHER" id="PTHR33607">
    <property type="entry name" value="ENDONUCLEASE-1"/>
    <property type="match status" value="1"/>
</dbReference>
<dbReference type="Proteomes" id="UP000198379">
    <property type="component" value="Unassembled WGS sequence"/>
</dbReference>
<dbReference type="GO" id="GO:0004518">
    <property type="term" value="F:nuclease activity"/>
    <property type="evidence" value="ECO:0007669"/>
    <property type="project" value="UniProtKB-KW"/>
</dbReference>
<feature type="region of interest" description="Disordered" evidence="5">
    <location>
        <begin position="106"/>
        <end position="184"/>
    </location>
</feature>
<evidence type="ECO:0000256" key="1">
    <source>
        <dbReference type="ARBA" id="ARBA00006429"/>
    </source>
</evidence>
<dbReference type="NCBIfam" id="TIGR04183">
    <property type="entry name" value="Por_Secre_tail"/>
    <property type="match status" value="1"/>
</dbReference>
<sequence length="360" mass="40423">MDSIWLCFREKRKKNEKMKRIILLFTTICAIQLHAQQPYYDDVDLSLTGLDLYLELQLKLSVFNEDYTYGDVRDSFLITDVDPTNSNDVLLVYGFNDTDGDCTTDRTRDSDNFGGDPCEYNREHVFPRSRSEPPMGDAVNSATGIVADPHNLRPSDVQRNGNRGSKKFDNGSGNSGDVNSGNWYPGDEWKGDVARIIMYMYVRYGEQCLPEFTGIGSTQGDTDMLQVFLNWNVEDPVSEVEQQRNPQLEIEYGSRNPFIDNPSFATLIWGGPPAEDPFDLLSTDEFSIPSLEMYPNPASASVSITTTQPLQAIAIYDITGKLVLETTSDVTMSSIVNTSNFKKGLYLVQTQGITQKLIIK</sequence>
<organism evidence="7 8">
    <name type="scientific">Dokdonia pacifica</name>
    <dbReference type="NCBI Taxonomy" id="1627892"/>
    <lineage>
        <taxon>Bacteria</taxon>
        <taxon>Pseudomonadati</taxon>
        <taxon>Bacteroidota</taxon>
        <taxon>Flavobacteriia</taxon>
        <taxon>Flavobacteriales</taxon>
        <taxon>Flavobacteriaceae</taxon>
        <taxon>Dokdonia</taxon>
    </lineage>
</organism>
<evidence type="ECO:0000256" key="2">
    <source>
        <dbReference type="ARBA" id="ARBA00022722"/>
    </source>
</evidence>
<dbReference type="GO" id="GO:0016787">
    <property type="term" value="F:hydrolase activity"/>
    <property type="evidence" value="ECO:0007669"/>
    <property type="project" value="UniProtKB-KW"/>
</dbReference>
<protein>
    <submittedName>
        <fullName evidence="7">Por secretion system C-terminal sorting domain-containing protein</fullName>
    </submittedName>
</protein>
<dbReference type="Pfam" id="PF04231">
    <property type="entry name" value="Endonuclease_1"/>
    <property type="match status" value="1"/>
</dbReference>
<dbReference type="PANTHER" id="PTHR33607:SF2">
    <property type="entry name" value="ENDONUCLEASE-1"/>
    <property type="match status" value="1"/>
</dbReference>
<feature type="compositionally biased region" description="Low complexity" evidence="5">
    <location>
        <begin position="170"/>
        <end position="182"/>
    </location>
</feature>
<evidence type="ECO:0000259" key="6">
    <source>
        <dbReference type="Pfam" id="PF18962"/>
    </source>
</evidence>
<evidence type="ECO:0000256" key="5">
    <source>
        <dbReference type="SAM" id="MobiDB-lite"/>
    </source>
</evidence>
<keyword evidence="4" id="KW-0378">Hydrolase</keyword>
<keyword evidence="3" id="KW-0732">Signal</keyword>
<gene>
    <name evidence="7" type="ORF">SAMN06265376_105300</name>
</gene>
<dbReference type="EMBL" id="FZNY01000005">
    <property type="protein sequence ID" value="SNS02107.1"/>
    <property type="molecule type" value="Genomic_DNA"/>
</dbReference>
<keyword evidence="8" id="KW-1185">Reference proteome</keyword>
<reference evidence="7 8" key="1">
    <citation type="submission" date="2017-06" db="EMBL/GenBank/DDBJ databases">
        <authorList>
            <person name="Kim H.J."/>
            <person name="Triplett B.A."/>
        </authorList>
    </citation>
    <scope>NUCLEOTIDE SEQUENCE [LARGE SCALE GENOMIC DNA]</scope>
    <source>
        <strain evidence="7 8">DSM 25597</strain>
    </source>
</reference>
<name>A0A239B2M6_9FLAO</name>
<keyword evidence="2" id="KW-0540">Nuclease</keyword>
<feature type="domain" description="Secretion system C-terminal sorting" evidence="6">
    <location>
        <begin position="293"/>
        <end position="359"/>
    </location>
</feature>
<accession>A0A239B2M6</accession>
<dbReference type="InterPro" id="IPR007346">
    <property type="entry name" value="Endonuclease-I"/>
</dbReference>
<comment type="similarity">
    <text evidence="1">Belongs to the EndA/NucM nuclease family.</text>
</comment>
<evidence type="ECO:0000313" key="7">
    <source>
        <dbReference type="EMBL" id="SNS02107.1"/>
    </source>
</evidence>
<feature type="compositionally biased region" description="Basic and acidic residues" evidence="5">
    <location>
        <begin position="119"/>
        <end position="131"/>
    </location>
</feature>
<evidence type="ECO:0000313" key="8">
    <source>
        <dbReference type="Proteomes" id="UP000198379"/>
    </source>
</evidence>
<dbReference type="Pfam" id="PF18962">
    <property type="entry name" value="Por_Secre_tail"/>
    <property type="match status" value="1"/>
</dbReference>
<dbReference type="InterPro" id="IPR044925">
    <property type="entry name" value="His-Me_finger_sf"/>
</dbReference>